<evidence type="ECO:0000256" key="1">
    <source>
        <dbReference type="ARBA" id="ARBA00022603"/>
    </source>
</evidence>
<reference evidence="8" key="3">
    <citation type="submission" date="2015-06" db="UniProtKB">
        <authorList>
            <consortium name="EnsemblMetazoa"/>
        </authorList>
    </citation>
    <scope>IDENTIFICATION</scope>
</reference>
<evidence type="ECO:0000256" key="2">
    <source>
        <dbReference type="ARBA" id="ARBA00022679"/>
    </source>
</evidence>
<dbReference type="PANTHER" id="PTHR46165">
    <property type="entry name" value="SET AND MYND DOMAIN-CONTAINING PROTEIN 4"/>
    <property type="match status" value="1"/>
</dbReference>
<dbReference type="KEGG" id="hro:HELRODRAFT_169718"/>
<accession>T1F298</accession>
<gene>
    <name evidence="8" type="primary">20202948</name>
    <name evidence="7" type="ORF">HELRODRAFT_169718</name>
</gene>
<dbReference type="SUPFAM" id="SSF48452">
    <property type="entry name" value="TPR-like"/>
    <property type="match status" value="1"/>
</dbReference>
<feature type="region of interest" description="Disordered" evidence="5">
    <location>
        <begin position="1"/>
        <end position="27"/>
    </location>
</feature>
<dbReference type="EMBL" id="KB096134">
    <property type="protein sequence ID" value="ESO08000.1"/>
    <property type="molecule type" value="Genomic_DNA"/>
</dbReference>
<dbReference type="OrthoDB" id="5945798at2759"/>
<feature type="compositionally biased region" description="Low complexity" evidence="5">
    <location>
        <begin position="14"/>
        <end position="25"/>
    </location>
</feature>
<keyword evidence="4" id="KW-0802">TPR repeat</keyword>
<dbReference type="Gene3D" id="1.25.40.10">
    <property type="entry name" value="Tetratricopeptide repeat domain"/>
    <property type="match status" value="2"/>
</dbReference>
<reference evidence="7 9" key="2">
    <citation type="journal article" date="2013" name="Nature">
        <title>Insights into bilaterian evolution from three spiralian genomes.</title>
        <authorList>
            <person name="Simakov O."/>
            <person name="Marletaz F."/>
            <person name="Cho S.J."/>
            <person name="Edsinger-Gonzales E."/>
            <person name="Havlak P."/>
            <person name="Hellsten U."/>
            <person name="Kuo D.H."/>
            <person name="Larsson T."/>
            <person name="Lv J."/>
            <person name="Arendt D."/>
            <person name="Savage R."/>
            <person name="Osoegawa K."/>
            <person name="de Jong P."/>
            <person name="Grimwood J."/>
            <person name="Chapman J.A."/>
            <person name="Shapiro H."/>
            <person name="Aerts A."/>
            <person name="Otillar R.P."/>
            <person name="Terry A.Y."/>
            <person name="Boore J.L."/>
            <person name="Grigoriev I.V."/>
            <person name="Lindberg D.R."/>
            <person name="Seaver E.C."/>
            <person name="Weisblat D.A."/>
            <person name="Putnam N.H."/>
            <person name="Rokhsar D.S."/>
        </authorList>
    </citation>
    <scope>NUCLEOTIDE SEQUENCE</scope>
</reference>
<dbReference type="Pfam" id="PF00856">
    <property type="entry name" value="SET"/>
    <property type="match status" value="1"/>
</dbReference>
<dbReference type="PROSITE" id="PS50280">
    <property type="entry name" value="SET"/>
    <property type="match status" value="1"/>
</dbReference>
<evidence type="ECO:0000259" key="6">
    <source>
        <dbReference type="PROSITE" id="PS50280"/>
    </source>
</evidence>
<evidence type="ECO:0000313" key="7">
    <source>
        <dbReference type="EMBL" id="ESO08000.1"/>
    </source>
</evidence>
<protein>
    <recommendedName>
        <fullName evidence="6">SET domain-containing protein</fullName>
    </recommendedName>
</protein>
<feature type="region of interest" description="Disordered" evidence="5">
    <location>
        <begin position="160"/>
        <end position="199"/>
    </location>
</feature>
<evidence type="ECO:0000313" key="8">
    <source>
        <dbReference type="EnsemblMetazoa" id="HelroP169718"/>
    </source>
</evidence>
<dbReference type="STRING" id="6412.T1F298"/>
<proteinExistence type="predicted"/>
<dbReference type="eggNOG" id="KOG2084">
    <property type="taxonomic scope" value="Eukaryota"/>
</dbReference>
<dbReference type="InterPro" id="IPR044421">
    <property type="entry name" value="SMYD4_SET"/>
</dbReference>
<dbReference type="InterPro" id="IPR001214">
    <property type="entry name" value="SET_dom"/>
</dbReference>
<dbReference type="GO" id="GO:0032259">
    <property type="term" value="P:methylation"/>
    <property type="evidence" value="ECO:0007669"/>
    <property type="project" value="UniProtKB-KW"/>
</dbReference>
<dbReference type="Gene3D" id="2.170.270.10">
    <property type="entry name" value="SET domain"/>
    <property type="match status" value="1"/>
</dbReference>
<keyword evidence="9" id="KW-1185">Reference proteome</keyword>
<dbReference type="PANTHER" id="PTHR46165:SF7">
    <property type="entry name" value="SET AND MYND DOMAIN-CONTAINING PROTEIN 4"/>
    <property type="match status" value="1"/>
</dbReference>
<dbReference type="InterPro" id="IPR019734">
    <property type="entry name" value="TPR_rpt"/>
</dbReference>
<reference evidence="9" key="1">
    <citation type="submission" date="2012-12" db="EMBL/GenBank/DDBJ databases">
        <authorList>
            <person name="Hellsten U."/>
            <person name="Grimwood J."/>
            <person name="Chapman J.A."/>
            <person name="Shapiro H."/>
            <person name="Aerts A."/>
            <person name="Otillar R.P."/>
            <person name="Terry A.Y."/>
            <person name="Boore J.L."/>
            <person name="Simakov O."/>
            <person name="Marletaz F."/>
            <person name="Cho S.-J."/>
            <person name="Edsinger-Gonzales E."/>
            <person name="Havlak P."/>
            <person name="Kuo D.-H."/>
            <person name="Larsson T."/>
            <person name="Lv J."/>
            <person name="Arendt D."/>
            <person name="Savage R."/>
            <person name="Osoegawa K."/>
            <person name="de Jong P."/>
            <person name="Lindberg D.R."/>
            <person name="Seaver E.C."/>
            <person name="Weisblat D.A."/>
            <person name="Putnam N.H."/>
            <person name="Grigoriev I.V."/>
            <person name="Rokhsar D.S."/>
        </authorList>
    </citation>
    <scope>NUCLEOTIDE SEQUENCE</scope>
</reference>
<dbReference type="EMBL" id="AMQM01003360">
    <property type="status" value="NOT_ANNOTATED_CDS"/>
    <property type="molecule type" value="Genomic_DNA"/>
</dbReference>
<dbReference type="GO" id="GO:0008168">
    <property type="term" value="F:methyltransferase activity"/>
    <property type="evidence" value="ECO:0007669"/>
    <property type="project" value="UniProtKB-KW"/>
</dbReference>
<dbReference type="GO" id="GO:0042826">
    <property type="term" value="F:histone deacetylase binding"/>
    <property type="evidence" value="ECO:0000318"/>
    <property type="project" value="GO_Central"/>
</dbReference>
<feature type="region of interest" description="Disordered" evidence="5">
    <location>
        <begin position="636"/>
        <end position="657"/>
    </location>
</feature>
<evidence type="ECO:0000256" key="5">
    <source>
        <dbReference type="SAM" id="MobiDB-lite"/>
    </source>
</evidence>
<dbReference type="RefSeq" id="XP_009013789.1">
    <property type="nucleotide sequence ID" value="XM_009015541.1"/>
</dbReference>
<feature type="domain" description="SET" evidence="6">
    <location>
        <begin position="339"/>
        <end position="715"/>
    </location>
</feature>
<organism evidence="8 9">
    <name type="scientific">Helobdella robusta</name>
    <name type="common">Californian leech</name>
    <dbReference type="NCBI Taxonomy" id="6412"/>
    <lineage>
        <taxon>Eukaryota</taxon>
        <taxon>Metazoa</taxon>
        <taxon>Spiralia</taxon>
        <taxon>Lophotrochozoa</taxon>
        <taxon>Annelida</taxon>
        <taxon>Clitellata</taxon>
        <taxon>Hirudinea</taxon>
        <taxon>Rhynchobdellida</taxon>
        <taxon>Glossiphoniidae</taxon>
        <taxon>Helobdella</taxon>
    </lineage>
</organism>
<feature type="repeat" description="TPR" evidence="4">
    <location>
        <begin position="117"/>
        <end position="150"/>
    </location>
</feature>
<name>T1F298_HELRO</name>
<dbReference type="GeneID" id="20202948"/>
<dbReference type="SUPFAM" id="SSF82199">
    <property type="entry name" value="SET domain"/>
    <property type="match status" value="1"/>
</dbReference>
<dbReference type="InParanoid" id="T1F298"/>
<dbReference type="Proteomes" id="UP000015101">
    <property type="component" value="Unassembled WGS sequence"/>
</dbReference>
<dbReference type="GO" id="GO:0005737">
    <property type="term" value="C:cytoplasm"/>
    <property type="evidence" value="ECO:0000318"/>
    <property type="project" value="GO_Central"/>
</dbReference>
<dbReference type="GO" id="GO:0005634">
    <property type="term" value="C:nucleus"/>
    <property type="evidence" value="ECO:0000318"/>
    <property type="project" value="GO_Central"/>
</dbReference>
<evidence type="ECO:0000256" key="4">
    <source>
        <dbReference type="PROSITE-ProRule" id="PRU00339"/>
    </source>
</evidence>
<sequence length="827" mass="93983">MSYENANENDKNNSGDGYNNNSNNNIQPKHRQQLSATYYDIVGQILRSLESGTTKKFSNLKSDVDRFKYVHSLLSAKSEISNYIHRQQVCPGNCQNFQKLPNDDYSKIQFRKDKMKAKVKRLEGNDFYKNGKYQEALNSYNEAVLLSPWPHDHVFRSADNNHIPLKSSRPPSSQLSNTSTQQPASFSTTTTTESNDENDEELALSLANRSAVYMKLENFVSCLDDLNRSINSNYPPSQLYKLYERKLKCFEIFCRWHETEIVCKQLKESLKIANLKESLKVIKEKEVEKIMQTCKLYLKNFDNLNHMHENIDNISKIHKAETVNTLNEIGAEDTSSERSFITIYNSQEGRDMIATDDIKTGQIIMSEETEAKVLHEDYFKRKCYRCFQPLDFNKTPVIPCKLCSLVAFCSEQCQELCCGQRLAEHGEIECRLLSFLLLAKTGNLARLALRVVLMLLRGGDRECVRSACDRTQNENSSKECRSLNAAKNDGNFISTPSSNSNAKICEYDITNGNKCMKNEFVPPSLFNLVSHSDKRQPNELFQYSLLALFIVQLLDNVVHLFDDLNISDDNLLGVDYFKQKFNLNVSTINQPQHSQQSKKENLKIKLGSCLLTILQIITCNGIEINETQISCQSSSTSSSPSSSFSSPESSSSSSPLSLSFSDIIPTSIGLALYSNISMFNHSCFPDADFIFQTGKCIVRCIKPIEKGKSIRVDYGYLFYAVPKPERKKALKEQYYFDCQCKACLEDWPTMNHLKSKSNSFSENLKNKLSLSLENYENSHESEKRVAVLESIIDEEVAKLRDGIPSRELIGCLSALKKCYRMSGDVSG</sequence>
<evidence type="ECO:0000256" key="3">
    <source>
        <dbReference type="ARBA" id="ARBA00022691"/>
    </source>
</evidence>
<dbReference type="InterPro" id="IPR046341">
    <property type="entry name" value="SET_dom_sf"/>
</dbReference>
<keyword evidence="2" id="KW-0808">Transferase</keyword>
<dbReference type="CDD" id="cd10536">
    <property type="entry name" value="SET_SMYD4"/>
    <property type="match status" value="1"/>
</dbReference>
<dbReference type="HOGENOM" id="CLU_342660_0_0_1"/>
<dbReference type="PROSITE" id="PS50005">
    <property type="entry name" value="TPR"/>
    <property type="match status" value="1"/>
</dbReference>
<dbReference type="CTD" id="20202948"/>
<dbReference type="AlphaFoldDB" id="T1F298"/>
<feature type="compositionally biased region" description="Polar residues" evidence="5">
    <location>
        <begin position="169"/>
        <end position="186"/>
    </location>
</feature>
<evidence type="ECO:0000313" key="9">
    <source>
        <dbReference type="Proteomes" id="UP000015101"/>
    </source>
</evidence>
<dbReference type="EnsemblMetazoa" id="HelroT169718">
    <property type="protein sequence ID" value="HelroP169718"/>
    <property type="gene ID" value="HelroG169718"/>
</dbReference>
<dbReference type="InterPro" id="IPR052097">
    <property type="entry name" value="SET-MYND_domain_protein"/>
</dbReference>
<keyword evidence="3" id="KW-0949">S-adenosyl-L-methionine</keyword>
<dbReference type="OMA" id="ICEYDIT"/>
<dbReference type="InterPro" id="IPR011990">
    <property type="entry name" value="TPR-like_helical_dom_sf"/>
</dbReference>
<keyword evidence="1" id="KW-0489">Methyltransferase</keyword>